<evidence type="ECO:0000313" key="7">
    <source>
        <dbReference type="Proteomes" id="UP000028725"/>
    </source>
</evidence>
<keyword evidence="7" id="KW-1185">Reference proteome</keyword>
<name>A0A085WNT7_9BACT</name>
<accession>A0A085WNT7</accession>
<reference evidence="6 7" key="1">
    <citation type="submission" date="2014-04" db="EMBL/GenBank/DDBJ databases">
        <title>Genome assembly of Hyalangium minutum DSM 14724.</title>
        <authorList>
            <person name="Sharma G."/>
            <person name="Subramanian S."/>
        </authorList>
    </citation>
    <scope>NUCLEOTIDE SEQUENCE [LARGE SCALE GENOMIC DNA]</scope>
    <source>
        <strain evidence="6 7">DSM 14724</strain>
    </source>
</reference>
<evidence type="ECO:0000256" key="4">
    <source>
        <dbReference type="ARBA" id="ARBA00023235"/>
    </source>
</evidence>
<dbReference type="Gene3D" id="2.40.480.10">
    <property type="entry name" value="Allene oxide cyclase-like"/>
    <property type="match status" value="1"/>
</dbReference>
<comment type="catalytic activity">
    <reaction evidence="5">
        <text>(9Z,13S,15Z)-12,13-epoxyoctadeca-9,11,15-trienoate = (9S,13S,15Z)-12-oxophyto-10,15-dienoate</text>
        <dbReference type="Rhea" id="RHEA:22592"/>
        <dbReference type="ChEBI" id="CHEBI:36438"/>
        <dbReference type="ChEBI" id="CHEBI:57411"/>
        <dbReference type="EC" id="5.3.99.6"/>
    </reaction>
</comment>
<dbReference type="STRING" id="394096.DB31_6325"/>
<dbReference type="InterPro" id="IPR009410">
    <property type="entry name" value="Allene_ox_cyc"/>
</dbReference>
<keyword evidence="4" id="KW-0413">Isomerase</keyword>
<dbReference type="PROSITE" id="PS51257">
    <property type="entry name" value="PROKAR_LIPOPROTEIN"/>
    <property type="match status" value="1"/>
</dbReference>
<evidence type="ECO:0000313" key="6">
    <source>
        <dbReference type="EMBL" id="KFE69350.1"/>
    </source>
</evidence>
<dbReference type="EMBL" id="JMCB01000004">
    <property type="protein sequence ID" value="KFE69350.1"/>
    <property type="molecule type" value="Genomic_DNA"/>
</dbReference>
<dbReference type="EC" id="5.3.99.6" evidence="2"/>
<dbReference type="Proteomes" id="UP000028725">
    <property type="component" value="Unassembled WGS sequence"/>
</dbReference>
<organism evidence="6 7">
    <name type="scientific">Hyalangium minutum</name>
    <dbReference type="NCBI Taxonomy" id="394096"/>
    <lineage>
        <taxon>Bacteria</taxon>
        <taxon>Pseudomonadati</taxon>
        <taxon>Myxococcota</taxon>
        <taxon>Myxococcia</taxon>
        <taxon>Myxococcales</taxon>
        <taxon>Cystobacterineae</taxon>
        <taxon>Archangiaceae</taxon>
        <taxon>Hyalangium</taxon>
    </lineage>
</organism>
<dbReference type="SUPFAM" id="SSF141493">
    <property type="entry name" value="Allene oxide cyclase-like"/>
    <property type="match status" value="1"/>
</dbReference>
<dbReference type="InterPro" id="IPR044859">
    <property type="entry name" value="Allene_oxi_cyc_Dirigent"/>
</dbReference>
<evidence type="ECO:0000256" key="2">
    <source>
        <dbReference type="ARBA" id="ARBA00012209"/>
    </source>
</evidence>
<dbReference type="InterPro" id="IPR034871">
    <property type="entry name" value="Allene_oxi_cyc_sf"/>
</dbReference>
<dbReference type="PANTHER" id="PTHR31843">
    <property type="entry name" value="ALLENE OXIDE CYCLASE 4, CHLOROPLASTIC"/>
    <property type="match status" value="1"/>
</dbReference>
<evidence type="ECO:0000256" key="1">
    <source>
        <dbReference type="ARBA" id="ARBA00007982"/>
    </source>
</evidence>
<sequence length="155" mass="16775">MREAVKRFGWGLVLGAALVGCGGDEEEAPVIQTMRVVEHASTDAVTDNSPPGDSVGDVLTFANELYDETNTRKVGTNQGYCVRVVAGQAWECLWTAFLEGGQISVEGPFYDVKGSTLSITGGTGNFNGARGQMQLEFRNPQGTEFDFIYQVLLDR</sequence>
<dbReference type="RefSeq" id="WP_052419897.1">
    <property type="nucleotide sequence ID" value="NZ_JMCB01000004.1"/>
</dbReference>
<evidence type="ECO:0000256" key="3">
    <source>
        <dbReference type="ARBA" id="ARBA00022946"/>
    </source>
</evidence>
<protein>
    <recommendedName>
        <fullName evidence="2">allene-oxide cyclase</fullName>
        <ecNumber evidence="2">5.3.99.6</ecNumber>
    </recommendedName>
</protein>
<dbReference type="Pfam" id="PF06351">
    <property type="entry name" value="Allene_ox_cyc"/>
    <property type="match status" value="1"/>
</dbReference>
<proteinExistence type="inferred from homology"/>
<dbReference type="OrthoDB" id="9773456at2"/>
<dbReference type="AlphaFoldDB" id="A0A085WNT7"/>
<dbReference type="GO" id="GO:0046423">
    <property type="term" value="F:allene-oxide cyclase activity"/>
    <property type="evidence" value="ECO:0007669"/>
    <property type="project" value="UniProtKB-EC"/>
</dbReference>
<comment type="similarity">
    <text evidence="1">Belongs to the allene oxide cyclase family.</text>
</comment>
<gene>
    <name evidence="6" type="ORF">DB31_6325</name>
</gene>
<dbReference type="PANTHER" id="PTHR31843:SF11">
    <property type="entry name" value="ALLENE OXIDE CYCLASE 4, CHLOROPLASTIC"/>
    <property type="match status" value="1"/>
</dbReference>
<keyword evidence="3" id="KW-0809">Transit peptide</keyword>
<evidence type="ECO:0000256" key="5">
    <source>
        <dbReference type="ARBA" id="ARBA00049891"/>
    </source>
</evidence>
<comment type="caution">
    <text evidence="6">The sequence shown here is derived from an EMBL/GenBank/DDBJ whole genome shotgun (WGS) entry which is preliminary data.</text>
</comment>
<dbReference type="GO" id="GO:0009695">
    <property type="term" value="P:jasmonic acid biosynthetic process"/>
    <property type="evidence" value="ECO:0007669"/>
    <property type="project" value="InterPro"/>
</dbReference>